<keyword evidence="4 12" id="KW-0963">Cytoplasm</keyword>
<dbReference type="InterPro" id="IPR012676">
    <property type="entry name" value="TGS-like"/>
</dbReference>
<feature type="binding site" evidence="13">
    <location>
        <position position="152"/>
    </location>
    <ligand>
        <name>Zn(2+)</name>
        <dbReference type="ChEBI" id="CHEBI:29105"/>
    </ligand>
</feature>
<proteinExistence type="inferred from homology"/>
<evidence type="ECO:0000313" key="19">
    <source>
        <dbReference type="Proteomes" id="UP000654370"/>
    </source>
</evidence>
<comment type="function">
    <text evidence="12">Hydrolyzes ATP, and can also hydrolyze GTP with lower efficiency. Has lower affinity for GTP.</text>
</comment>
<evidence type="ECO:0000256" key="14">
    <source>
        <dbReference type="SAM" id="MobiDB-lite"/>
    </source>
</evidence>
<evidence type="ECO:0000256" key="11">
    <source>
        <dbReference type="ARBA" id="ARBA00023027"/>
    </source>
</evidence>
<dbReference type="InterPro" id="IPR012675">
    <property type="entry name" value="Beta-grasp_dom_sf"/>
</dbReference>
<dbReference type="InterPro" id="IPR026590">
    <property type="entry name" value="Ssirtuin_cat_dom"/>
</dbReference>
<dbReference type="Gene3D" id="3.40.50.300">
    <property type="entry name" value="P-loop containing nucleotide triphosphate hydrolases"/>
    <property type="match status" value="1"/>
</dbReference>
<dbReference type="InterPro" id="IPR031167">
    <property type="entry name" value="G_OBG"/>
</dbReference>
<feature type="binding site" evidence="12">
    <location>
        <position position="637"/>
    </location>
    <ligand>
        <name>ATP</name>
        <dbReference type="ChEBI" id="CHEBI:30616"/>
    </ligand>
</feature>
<name>A0A8H7PF24_MORIS</name>
<dbReference type="InterPro" id="IPR029035">
    <property type="entry name" value="DHS-like_NAD/FAD-binding_dom"/>
</dbReference>
<evidence type="ECO:0000256" key="3">
    <source>
        <dbReference type="ARBA" id="ARBA00006924"/>
    </source>
</evidence>
<dbReference type="PROSITE" id="PS50305">
    <property type="entry name" value="SIRTUIN"/>
    <property type="match status" value="1"/>
</dbReference>
<reference evidence="18" key="1">
    <citation type="submission" date="2020-12" db="EMBL/GenBank/DDBJ databases">
        <title>Metabolic potential, ecology and presence of endohyphal bacteria is reflected in genomic diversity of Mucoromycotina.</title>
        <authorList>
            <person name="Muszewska A."/>
            <person name="Okrasinska A."/>
            <person name="Steczkiewicz K."/>
            <person name="Drgas O."/>
            <person name="Orlowska M."/>
            <person name="Perlinska-Lenart U."/>
            <person name="Aleksandrzak-Piekarczyk T."/>
            <person name="Szatraj K."/>
            <person name="Zielenkiewicz U."/>
            <person name="Pilsyk S."/>
            <person name="Malc E."/>
            <person name="Mieczkowski P."/>
            <person name="Kruszewska J.S."/>
            <person name="Biernat P."/>
            <person name="Pawlowska J."/>
        </authorList>
    </citation>
    <scope>NUCLEOTIDE SEQUENCE</scope>
    <source>
        <strain evidence="18">WA0000067209</strain>
    </source>
</reference>
<dbReference type="InterPro" id="IPR006073">
    <property type="entry name" value="GTP-bd"/>
</dbReference>
<feature type="binding site" evidence="12">
    <location>
        <begin position="433"/>
        <end position="438"/>
    </location>
    <ligand>
        <name>ATP</name>
        <dbReference type="ChEBI" id="CHEBI:30616"/>
    </ligand>
</feature>
<comment type="caution">
    <text evidence="18">The sequence shown here is derived from an EMBL/GenBank/DDBJ whole genome shotgun (WGS) entry which is preliminary data.</text>
</comment>
<evidence type="ECO:0000256" key="9">
    <source>
        <dbReference type="ARBA" id="ARBA00022840"/>
    </source>
</evidence>
<evidence type="ECO:0000256" key="13">
    <source>
        <dbReference type="PROSITE-ProRule" id="PRU00236"/>
    </source>
</evidence>
<dbReference type="PROSITE" id="PS51710">
    <property type="entry name" value="G_OBG"/>
    <property type="match status" value="1"/>
</dbReference>
<dbReference type="Gene3D" id="3.40.50.1220">
    <property type="entry name" value="TPP-binding domain"/>
    <property type="match status" value="1"/>
</dbReference>
<dbReference type="InterPro" id="IPR013029">
    <property type="entry name" value="YchF_C"/>
</dbReference>
<evidence type="ECO:0000313" key="18">
    <source>
        <dbReference type="EMBL" id="KAG2172708.1"/>
    </source>
</evidence>
<feature type="compositionally biased region" description="Basic and acidic residues" evidence="14">
    <location>
        <begin position="317"/>
        <end position="328"/>
    </location>
</feature>
<keyword evidence="11" id="KW-0520">NAD</keyword>
<comment type="subunit">
    <text evidence="12">Monomer.</text>
</comment>
<dbReference type="CDD" id="cd01900">
    <property type="entry name" value="YchF"/>
    <property type="match status" value="1"/>
</dbReference>
<dbReference type="GO" id="GO:0016740">
    <property type="term" value="F:transferase activity"/>
    <property type="evidence" value="ECO:0007669"/>
    <property type="project" value="UniProtKB-KW"/>
</dbReference>
<dbReference type="Gene3D" id="3.10.20.30">
    <property type="match status" value="1"/>
</dbReference>
<evidence type="ECO:0000256" key="4">
    <source>
        <dbReference type="ARBA" id="ARBA00022490"/>
    </source>
</evidence>
<evidence type="ECO:0000256" key="1">
    <source>
        <dbReference type="ARBA" id="ARBA00001946"/>
    </source>
</evidence>
<comment type="cofactor">
    <cofactor evidence="1">
        <name>Mg(2+)</name>
        <dbReference type="ChEBI" id="CHEBI:18420"/>
    </cofactor>
</comment>
<dbReference type="GO" id="GO:0005737">
    <property type="term" value="C:cytoplasm"/>
    <property type="evidence" value="ECO:0007669"/>
    <property type="project" value="UniProtKB-SubCell"/>
</dbReference>
<comment type="similarity">
    <text evidence="3">Belongs to the sirtuin family. Class I subfamily.</text>
</comment>
<evidence type="ECO:0000256" key="7">
    <source>
        <dbReference type="ARBA" id="ARBA00022741"/>
    </source>
</evidence>
<gene>
    <name evidence="18" type="ORF">INT43_000055</name>
</gene>
<dbReference type="SUPFAM" id="SSF52467">
    <property type="entry name" value="DHS-like NAD/FAD-binding domain"/>
    <property type="match status" value="1"/>
</dbReference>
<organism evidence="18 19">
    <name type="scientific">Mortierella isabellina</name>
    <name type="common">Filamentous fungus</name>
    <name type="synonym">Umbelopsis isabellina</name>
    <dbReference type="NCBI Taxonomy" id="91625"/>
    <lineage>
        <taxon>Eukaryota</taxon>
        <taxon>Fungi</taxon>
        <taxon>Fungi incertae sedis</taxon>
        <taxon>Mucoromycota</taxon>
        <taxon>Mucoromycotina</taxon>
        <taxon>Umbelopsidomycetes</taxon>
        <taxon>Umbelopsidales</taxon>
        <taxon>Umbelopsidaceae</taxon>
        <taxon>Umbelopsis</taxon>
    </lineage>
</organism>
<evidence type="ECO:0000256" key="10">
    <source>
        <dbReference type="ARBA" id="ARBA00022842"/>
    </source>
</evidence>
<dbReference type="GO" id="GO:0043023">
    <property type="term" value="F:ribosomal large subunit binding"/>
    <property type="evidence" value="ECO:0007669"/>
    <property type="project" value="UniProtKB-UniRule"/>
</dbReference>
<evidence type="ECO:0000259" key="15">
    <source>
        <dbReference type="PROSITE" id="PS50305"/>
    </source>
</evidence>
<dbReference type="InterPro" id="IPR027417">
    <property type="entry name" value="P-loop_NTPase"/>
</dbReference>
<dbReference type="Pfam" id="PF01926">
    <property type="entry name" value="MMR_HSR1"/>
    <property type="match status" value="1"/>
</dbReference>
<feature type="region of interest" description="Disordered" evidence="14">
    <location>
        <begin position="308"/>
        <end position="328"/>
    </location>
</feature>
<dbReference type="PRINTS" id="PR00326">
    <property type="entry name" value="GTP1OBG"/>
</dbReference>
<evidence type="ECO:0000256" key="2">
    <source>
        <dbReference type="ARBA" id="ARBA00004496"/>
    </source>
</evidence>
<evidence type="ECO:0000256" key="12">
    <source>
        <dbReference type="HAMAP-Rule" id="MF_03167"/>
    </source>
</evidence>
<dbReference type="CDD" id="cd04867">
    <property type="entry name" value="TGS_YchF_OLA1"/>
    <property type="match status" value="1"/>
</dbReference>
<feature type="active site" description="Proton acceptor" evidence="13">
    <location>
        <position position="144"/>
    </location>
</feature>
<feature type="compositionally biased region" description="Basic and acidic residues" evidence="14">
    <location>
        <begin position="371"/>
        <end position="389"/>
    </location>
</feature>
<dbReference type="AlphaFoldDB" id="A0A8H7PF24"/>
<feature type="region of interest" description="Disordered" evidence="14">
    <location>
        <begin position="360"/>
        <end position="389"/>
    </location>
</feature>
<evidence type="ECO:0000256" key="8">
    <source>
        <dbReference type="ARBA" id="ARBA00022801"/>
    </source>
</evidence>
<feature type="domain" description="OBG-type G" evidence="16">
    <location>
        <begin position="424"/>
        <end position="689"/>
    </location>
</feature>
<evidence type="ECO:0000256" key="6">
    <source>
        <dbReference type="ARBA" id="ARBA00022723"/>
    </source>
</evidence>
<evidence type="ECO:0000259" key="16">
    <source>
        <dbReference type="PROSITE" id="PS51710"/>
    </source>
</evidence>
<dbReference type="SUPFAM" id="SSF81271">
    <property type="entry name" value="TGS-like"/>
    <property type="match status" value="1"/>
</dbReference>
<protein>
    <recommendedName>
        <fullName evidence="12">Obg-like ATPase 1</fullName>
    </recommendedName>
</protein>
<dbReference type="GO" id="GO:0046872">
    <property type="term" value="F:metal ion binding"/>
    <property type="evidence" value="ECO:0007669"/>
    <property type="project" value="UniProtKB-KW"/>
</dbReference>
<feature type="binding site" evidence="13">
    <location>
        <position position="155"/>
    </location>
    <ligand>
        <name>Zn(2+)</name>
        <dbReference type="ChEBI" id="CHEBI:29105"/>
    </ligand>
</feature>
<keyword evidence="10" id="KW-0460">Magnesium</keyword>
<keyword evidence="8 12" id="KW-0378">Hydrolase</keyword>
<feature type="domain" description="TGS" evidence="17">
    <location>
        <begin position="711"/>
        <end position="794"/>
    </location>
</feature>
<dbReference type="FunFam" id="1.10.150.300:FF:000003">
    <property type="entry name" value="Obg-like ATPase 1"/>
    <property type="match status" value="1"/>
</dbReference>
<dbReference type="PANTHER" id="PTHR23305">
    <property type="entry name" value="OBG GTPASE FAMILY"/>
    <property type="match status" value="1"/>
</dbReference>
<sequence length="803" mass="90009">MTGSKSKSSKQQNTLLKDASIEAIADFIKSGQAKKIIVMTGAGISTAAGIPDFRSKGTGLYDNLQKFKLPYAEAIFDIDYFMEKPEPFYALAKELFPGRYLPTKTHYFIQLLHKHGLLLQNFTQNIDTLERLAGLPETHLVEAHGSFASATCVKCKAKGDINHVKKQVLLSSIPKCAECHDGWIKPDITFFGQSLPEKFYDSLDLFDQADLLIVIGTSLQVQPFASLVDAVNSDVPRLLINREPAGVFQKRRGYDLRIKSKNKRDATWLGHCDAGVEKLAELLGWDKELNEIHKKGHEELQARWIREAEAESEEPEEQPKDEVSKAEQEAIDTLAEELEKRLHVPELKVKGENKVLDGVKDAKPSTAINTADEKKVENKPKDSSEEEEKVVVELKKSSKAKENMPPKKAVKEEKILLGRPSNNLKIGVVGLPNVGKSTFFNAITNSAAAAENYPFCTIDPEESRVAVPDPRFDWLCKHYKPAKEIPAYLTVIDIAGLVKGAASGAGLGNAFLSHVRAVDAIYHVVRAFDEPDVIHVEGELDPIRDLEIIREELRLKDEEFLSKQVAEREKDVKRLGTGGNAADKAKKEEYEIILKVYNWVKDDKKDVRHGNWSNKEVDVINTLHLITAKPVIYLANLSEKDYRRKKNKWLPKIKAWIDEHTPGDLMIPFSVAFEYSISLMSTAEEKEEALKEAGVPSMLPKIIVAGYSALQLVYYFTGGPDEVRAWTIRKHTKAPQAAGVIHTDFERGFIMAEIMKYEDLHELGTDAAVKANGKYMQKGKDYVVEDGDIIYFKFNVTAPAKKK</sequence>
<dbReference type="InterPro" id="IPR004396">
    <property type="entry name" value="ATPase_YchF/OLA1"/>
</dbReference>
<comment type="subcellular location">
    <subcellularLocation>
        <location evidence="2 12">Cytoplasm</location>
    </subcellularLocation>
</comment>
<comment type="similarity">
    <text evidence="12">Belongs to the TRAFAC class OBG-HflX-like GTPase superfamily. OBG GTPase family. YchF/OLA1 subfamily.</text>
</comment>
<dbReference type="GO" id="GO:0016887">
    <property type="term" value="F:ATP hydrolysis activity"/>
    <property type="evidence" value="ECO:0007669"/>
    <property type="project" value="UniProtKB-UniRule"/>
</dbReference>
<dbReference type="PROSITE" id="PS51880">
    <property type="entry name" value="TGS"/>
    <property type="match status" value="1"/>
</dbReference>
<dbReference type="InterPro" id="IPR004095">
    <property type="entry name" value="TGS"/>
</dbReference>
<dbReference type="InterPro" id="IPR023192">
    <property type="entry name" value="TGS-like_dom_sf"/>
</dbReference>
<keyword evidence="13" id="KW-0862">Zinc</keyword>
<dbReference type="GO" id="GO:0005524">
    <property type="term" value="F:ATP binding"/>
    <property type="evidence" value="ECO:0007669"/>
    <property type="project" value="UniProtKB-UniRule"/>
</dbReference>
<dbReference type="Pfam" id="PF06071">
    <property type="entry name" value="YchF-GTPase_C"/>
    <property type="match status" value="1"/>
</dbReference>
<dbReference type="InterPro" id="IPR026591">
    <property type="entry name" value="Sirtuin_cat_small_dom_sf"/>
</dbReference>
<keyword evidence="9 12" id="KW-0067">ATP-binding</keyword>
<feature type="domain" description="Deacetylase sirtuin-type" evidence="15">
    <location>
        <begin position="14"/>
        <end position="286"/>
    </location>
</feature>
<dbReference type="Proteomes" id="UP000654370">
    <property type="component" value="Unassembled WGS sequence"/>
</dbReference>
<keyword evidence="5" id="KW-0808">Transferase</keyword>
<dbReference type="GO" id="GO:0005525">
    <property type="term" value="F:GTP binding"/>
    <property type="evidence" value="ECO:0007669"/>
    <property type="project" value="InterPro"/>
</dbReference>
<dbReference type="Pfam" id="PF02146">
    <property type="entry name" value="SIR2"/>
    <property type="match status" value="1"/>
</dbReference>
<feature type="binding site" evidence="13">
    <location>
        <position position="179"/>
    </location>
    <ligand>
        <name>Zn(2+)</name>
        <dbReference type="ChEBI" id="CHEBI:29105"/>
    </ligand>
</feature>
<feature type="binding site" evidence="13">
    <location>
        <position position="176"/>
    </location>
    <ligand>
        <name>Zn(2+)</name>
        <dbReference type="ChEBI" id="CHEBI:29105"/>
    </ligand>
</feature>
<evidence type="ECO:0000256" key="5">
    <source>
        <dbReference type="ARBA" id="ARBA00022679"/>
    </source>
</evidence>
<dbReference type="HAMAP" id="MF_00944">
    <property type="entry name" value="YchF_OLA1_ATPase"/>
    <property type="match status" value="1"/>
</dbReference>
<dbReference type="CDD" id="cd01408">
    <property type="entry name" value="SIRT1"/>
    <property type="match status" value="1"/>
</dbReference>
<dbReference type="FunFam" id="3.10.20.30:FF:000029">
    <property type="entry name" value="Obg-like ATPase 1"/>
    <property type="match status" value="1"/>
</dbReference>
<dbReference type="Gene3D" id="3.30.1600.10">
    <property type="entry name" value="SIR2/SIRT2 'Small Domain"/>
    <property type="match status" value="1"/>
</dbReference>
<dbReference type="Gene3D" id="1.10.150.300">
    <property type="entry name" value="TGS-like domain"/>
    <property type="match status" value="1"/>
</dbReference>
<dbReference type="PANTHER" id="PTHR23305:SF11">
    <property type="entry name" value="OBG-LIKE ATPASE 1"/>
    <property type="match status" value="1"/>
</dbReference>
<dbReference type="SUPFAM" id="SSF52540">
    <property type="entry name" value="P-loop containing nucleoside triphosphate hydrolases"/>
    <property type="match status" value="1"/>
</dbReference>
<dbReference type="EMBL" id="JAEPQZ010000016">
    <property type="protein sequence ID" value="KAG2172708.1"/>
    <property type="molecule type" value="Genomic_DNA"/>
</dbReference>
<accession>A0A8H7PF24</accession>
<dbReference type="GO" id="GO:0070403">
    <property type="term" value="F:NAD+ binding"/>
    <property type="evidence" value="ECO:0007669"/>
    <property type="project" value="InterPro"/>
</dbReference>
<keyword evidence="6 13" id="KW-0479">Metal-binding</keyword>
<keyword evidence="7 12" id="KW-0547">Nucleotide-binding</keyword>
<dbReference type="InterPro" id="IPR041706">
    <property type="entry name" value="YchF_N"/>
</dbReference>
<dbReference type="NCBIfam" id="TIGR00092">
    <property type="entry name" value="redox-regulated ATPase YchF"/>
    <property type="match status" value="1"/>
</dbReference>
<dbReference type="OrthoDB" id="424823at2759"/>
<evidence type="ECO:0000259" key="17">
    <source>
        <dbReference type="PROSITE" id="PS51880"/>
    </source>
</evidence>
<dbReference type="InterPro" id="IPR003000">
    <property type="entry name" value="Sirtuin"/>
</dbReference>
<keyword evidence="19" id="KW-1185">Reference proteome</keyword>